<feature type="transmembrane region" description="Helical" evidence="5">
    <location>
        <begin position="62"/>
        <end position="81"/>
    </location>
</feature>
<accession>A0A316L2C1</accession>
<reference evidence="7 8" key="1">
    <citation type="submission" date="2018-05" db="EMBL/GenBank/DDBJ databases">
        <title>Complete genome sequence of Flagellimonas aquimarina ECD12 isolated from seaweed Ecklonia cava.</title>
        <authorList>
            <person name="Choi S."/>
            <person name="Seong C."/>
        </authorList>
    </citation>
    <scope>NUCLEOTIDE SEQUENCE [LARGE SCALE GENOMIC DNA]</scope>
    <source>
        <strain evidence="7 8">ECD12</strain>
    </source>
</reference>
<evidence type="ECO:0000259" key="6">
    <source>
        <dbReference type="Pfam" id="PF05154"/>
    </source>
</evidence>
<comment type="subcellular location">
    <subcellularLocation>
        <location evidence="1">Membrane</location>
        <topology evidence="1">Multi-pass membrane protein</topology>
    </subcellularLocation>
</comment>
<dbReference type="AlphaFoldDB" id="A0A316L2C1"/>
<proteinExistence type="predicted"/>
<evidence type="ECO:0000256" key="4">
    <source>
        <dbReference type="ARBA" id="ARBA00023136"/>
    </source>
</evidence>
<evidence type="ECO:0000313" key="7">
    <source>
        <dbReference type="EMBL" id="PWL39538.1"/>
    </source>
</evidence>
<gene>
    <name evidence="7" type="ORF">DKG77_01505</name>
</gene>
<dbReference type="InterPro" id="IPR007829">
    <property type="entry name" value="TM2"/>
</dbReference>
<evidence type="ECO:0000313" key="8">
    <source>
        <dbReference type="Proteomes" id="UP000245762"/>
    </source>
</evidence>
<organism evidence="7 8">
    <name type="scientific">Flagellimonas aquimarina</name>
    <dbReference type="NCBI Taxonomy" id="2201895"/>
    <lineage>
        <taxon>Bacteria</taxon>
        <taxon>Pseudomonadati</taxon>
        <taxon>Bacteroidota</taxon>
        <taxon>Flavobacteriia</taxon>
        <taxon>Flavobacteriales</taxon>
        <taxon>Flavobacteriaceae</taxon>
        <taxon>Flagellimonas</taxon>
    </lineage>
</organism>
<dbReference type="GO" id="GO:0016020">
    <property type="term" value="C:membrane"/>
    <property type="evidence" value="ECO:0007669"/>
    <property type="project" value="UniProtKB-SubCell"/>
</dbReference>
<evidence type="ECO:0000256" key="1">
    <source>
        <dbReference type="ARBA" id="ARBA00004141"/>
    </source>
</evidence>
<comment type="caution">
    <text evidence="7">The sequence shown here is derived from an EMBL/GenBank/DDBJ whole genome shotgun (WGS) entry which is preliminary data.</text>
</comment>
<name>A0A316L2C1_9FLAO</name>
<evidence type="ECO:0000256" key="3">
    <source>
        <dbReference type="ARBA" id="ARBA00022989"/>
    </source>
</evidence>
<keyword evidence="3 5" id="KW-1133">Transmembrane helix</keyword>
<feature type="transmembrane region" description="Helical" evidence="5">
    <location>
        <begin position="87"/>
        <end position="110"/>
    </location>
</feature>
<dbReference type="Gene3D" id="1.20.120.20">
    <property type="entry name" value="Apolipoprotein"/>
    <property type="match status" value="1"/>
</dbReference>
<protein>
    <recommendedName>
        <fullName evidence="6">TM2 domain-containing protein</fullName>
    </recommendedName>
</protein>
<evidence type="ECO:0000256" key="5">
    <source>
        <dbReference type="SAM" id="Phobius"/>
    </source>
</evidence>
<dbReference type="Proteomes" id="UP000245762">
    <property type="component" value="Unassembled WGS sequence"/>
</dbReference>
<evidence type="ECO:0000256" key="2">
    <source>
        <dbReference type="ARBA" id="ARBA00022692"/>
    </source>
</evidence>
<keyword evidence="2 5" id="KW-0812">Transmembrane</keyword>
<keyword evidence="4 5" id="KW-0472">Membrane</keyword>
<keyword evidence="8" id="KW-1185">Reference proteome</keyword>
<dbReference type="OrthoDB" id="9816361at2"/>
<sequence length="144" mass="15656">MSEENKDLGDKAEEAFDKAKEAAKDAAEDAKEAAGDFADEAKKTANEFKEGIKNAGGDNKKILAGILGLIFGSLGVHKFILGYNKEGVILLIITIVGYATACFVVGYFLLMATWAIGIIEGIIYLTKSDEEFYNTYQAGKKPWF</sequence>
<dbReference type="Pfam" id="PF05154">
    <property type="entry name" value="TM2"/>
    <property type="match status" value="1"/>
</dbReference>
<dbReference type="EMBL" id="QGEG01000001">
    <property type="protein sequence ID" value="PWL39538.1"/>
    <property type="molecule type" value="Genomic_DNA"/>
</dbReference>
<feature type="domain" description="TM2" evidence="6">
    <location>
        <begin position="58"/>
        <end position="106"/>
    </location>
</feature>
<dbReference type="RefSeq" id="WP_109659520.1">
    <property type="nucleotide sequence ID" value="NZ_QGEG01000001.1"/>
</dbReference>